<evidence type="ECO:0000256" key="2">
    <source>
        <dbReference type="ARBA" id="ARBA00022448"/>
    </source>
</evidence>
<reference evidence="9" key="2">
    <citation type="submission" date="2025-09" db="UniProtKB">
        <authorList>
            <consortium name="Ensembl"/>
        </authorList>
    </citation>
    <scope>IDENTIFICATION</scope>
</reference>
<keyword evidence="7" id="KW-0325">Glycoprotein</keyword>
<dbReference type="GeneTree" id="ENSGT00990000212973"/>
<keyword evidence="5" id="KW-0406">Ion transport</keyword>
<dbReference type="GO" id="GO:0015269">
    <property type="term" value="F:calcium-activated potassium channel activity"/>
    <property type="evidence" value="ECO:0007669"/>
    <property type="project" value="InterPro"/>
</dbReference>
<dbReference type="PANTHER" id="PTHR10258">
    <property type="entry name" value="CALCIUM-ACTIVATED POTASSIUM CHANNEL SUBUNIT BETA"/>
    <property type="match status" value="1"/>
</dbReference>
<keyword evidence="4" id="KW-1133">Transmembrane helix</keyword>
<keyword evidence="6" id="KW-0472">Membrane</keyword>
<evidence type="ECO:0000256" key="8">
    <source>
        <dbReference type="ARBA" id="ARBA00023303"/>
    </source>
</evidence>
<dbReference type="Proteomes" id="UP000694383">
    <property type="component" value="Unplaced"/>
</dbReference>
<keyword evidence="8" id="KW-0407">Ion channel</keyword>
<evidence type="ECO:0000256" key="1">
    <source>
        <dbReference type="ARBA" id="ARBA00004141"/>
    </source>
</evidence>
<proteinExistence type="predicted"/>
<protein>
    <submittedName>
        <fullName evidence="9">Uncharacterized protein</fullName>
    </submittedName>
</protein>
<comment type="subcellular location">
    <subcellularLocation>
        <location evidence="1">Membrane</location>
        <topology evidence="1">Multi-pass membrane protein</topology>
    </subcellularLocation>
</comment>
<dbReference type="PANTHER" id="PTHR10258:SF5">
    <property type="entry name" value="CALCIUM-ACTIVATED POTASSIUM CHANNEL SUBUNIT BETA-2"/>
    <property type="match status" value="1"/>
</dbReference>
<organism evidence="9 10">
    <name type="scientific">Oryzias sinensis</name>
    <name type="common">Chinese medaka</name>
    <dbReference type="NCBI Taxonomy" id="183150"/>
    <lineage>
        <taxon>Eukaryota</taxon>
        <taxon>Metazoa</taxon>
        <taxon>Chordata</taxon>
        <taxon>Craniata</taxon>
        <taxon>Vertebrata</taxon>
        <taxon>Euteleostomi</taxon>
        <taxon>Actinopterygii</taxon>
        <taxon>Neopterygii</taxon>
        <taxon>Teleostei</taxon>
        <taxon>Neoteleostei</taxon>
        <taxon>Acanthomorphata</taxon>
        <taxon>Ovalentaria</taxon>
        <taxon>Atherinomorphae</taxon>
        <taxon>Beloniformes</taxon>
        <taxon>Adrianichthyidae</taxon>
        <taxon>Oryziinae</taxon>
        <taxon>Oryzias</taxon>
    </lineage>
</organism>
<evidence type="ECO:0000313" key="10">
    <source>
        <dbReference type="Proteomes" id="UP000694383"/>
    </source>
</evidence>
<evidence type="ECO:0000256" key="5">
    <source>
        <dbReference type="ARBA" id="ARBA00023065"/>
    </source>
</evidence>
<name>A0A8C7Y9I1_9TELE</name>
<dbReference type="GO" id="GO:0005513">
    <property type="term" value="P:detection of calcium ion"/>
    <property type="evidence" value="ECO:0007669"/>
    <property type="project" value="TreeGrafter"/>
</dbReference>
<sequence length="78" mass="8824">MTVFGLVSIERVLKGLGFECLWTEEDTCTVVNATIVWDVNCSYSCGAECWKSSRYPCLQVFVSLNSTEKVVRLLHNED</sequence>
<dbReference type="InterPro" id="IPR003930">
    <property type="entry name" value="K_chnl_Ca-activ_BK_bsu"/>
</dbReference>
<keyword evidence="10" id="KW-1185">Reference proteome</keyword>
<dbReference type="GO" id="GO:0008076">
    <property type="term" value="C:voltage-gated potassium channel complex"/>
    <property type="evidence" value="ECO:0007669"/>
    <property type="project" value="TreeGrafter"/>
</dbReference>
<evidence type="ECO:0000256" key="3">
    <source>
        <dbReference type="ARBA" id="ARBA00022692"/>
    </source>
</evidence>
<dbReference type="GO" id="GO:0015459">
    <property type="term" value="F:potassium channel regulator activity"/>
    <property type="evidence" value="ECO:0007669"/>
    <property type="project" value="TreeGrafter"/>
</dbReference>
<evidence type="ECO:0000256" key="6">
    <source>
        <dbReference type="ARBA" id="ARBA00023136"/>
    </source>
</evidence>
<evidence type="ECO:0000256" key="7">
    <source>
        <dbReference type="ARBA" id="ARBA00023180"/>
    </source>
</evidence>
<dbReference type="Pfam" id="PF03185">
    <property type="entry name" value="CaKB"/>
    <property type="match status" value="1"/>
</dbReference>
<reference evidence="9" key="1">
    <citation type="submission" date="2025-08" db="UniProtKB">
        <authorList>
            <consortium name="Ensembl"/>
        </authorList>
    </citation>
    <scope>IDENTIFICATION</scope>
</reference>
<evidence type="ECO:0000313" key="9">
    <source>
        <dbReference type="Ensembl" id="ENSOSIP00000025312.1"/>
    </source>
</evidence>
<keyword evidence="3" id="KW-0812">Transmembrane</keyword>
<evidence type="ECO:0000256" key="4">
    <source>
        <dbReference type="ARBA" id="ARBA00022989"/>
    </source>
</evidence>
<dbReference type="Ensembl" id="ENSOSIT00000026700.1">
    <property type="protein sequence ID" value="ENSOSIP00000025312.1"/>
    <property type="gene ID" value="ENSOSIG00000013263.1"/>
</dbReference>
<dbReference type="AlphaFoldDB" id="A0A8C7Y9I1"/>
<accession>A0A8C7Y9I1</accession>
<keyword evidence="2" id="KW-0813">Transport</keyword>